<dbReference type="SUPFAM" id="SSF56209">
    <property type="entry name" value="Nitrile hydratase alpha chain"/>
    <property type="match status" value="1"/>
</dbReference>
<evidence type="ECO:0000313" key="2">
    <source>
        <dbReference type="Proteomes" id="UP000540685"/>
    </source>
</evidence>
<comment type="caution">
    <text evidence="1">The sequence shown here is derived from an EMBL/GenBank/DDBJ whole genome shotgun (WGS) entry which is preliminary data.</text>
</comment>
<dbReference type="AlphaFoldDB" id="A0A7W9IM61"/>
<proteinExistence type="predicted"/>
<organism evidence="1 2">
    <name type="scientific">Streptosporangium becharense</name>
    <dbReference type="NCBI Taxonomy" id="1816182"/>
    <lineage>
        <taxon>Bacteria</taxon>
        <taxon>Bacillati</taxon>
        <taxon>Actinomycetota</taxon>
        <taxon>Actinomycetes</taxon>
        <taxon>Streptosporangiales</taxon>
        <taxon>Streptosporangiaceae</taxon>
        <taxon>Streptosporangium</taxon>
    </lineage>
</organism>
<dbReference type="EMBL" id="JACHMP010000001">
    <property type="protein sequence ID" value="MBB5823297.1"/>
    <property type="molecule type" value="Genomic_DNA"/>
</dbReference>
<dbReference type="Proteomes" id="UP000540685">
    <property type="component" value="Unassembled WGS sequence"/>
</dbReference>
<dbReference type="InterPro" id="IPR036648">
    <property type="entry name" value="CN_Hdrase_a/SCN_Hdrase_g_sf"/>
</dbReference>
<name>A0A7W9IM61_9ACTN</name>
<keyword evidence="2" id="KW-1185">Reference proteome</keyword>
<evidence type="ECO:0000313" key="1">
    <source>
        <dbReference type="EMBL" id="MBB5823297.1"/>
    </source>
</evidence>
<reference evidence="1 2" key="1">
    <citation type="submission" date="2020-08" db="EMBL/GenBank/DDBJ databases">
        <title>Sequencing the genomes of 1000 actinobacteria strains.</title>
        <authorList>
            <person name="Klenk H.-P."/>
        </authorList>
    </citation>
    <scope>NUCLEOTIDE SEQUENCE [LARGE SCALE GENOMIC DNA]</scope>
    <source>
        <strain evidence="1 2">DSM 46887</strain>
    </source>
</reference>
<dbReference type="GO" id="GO:0046914">
    <property type="term" value="F:transition metal ion binding"/>
    <property type="evidence" value="ECO:0007669"/>
    <property type="project" value="InterPro"/>
</dbReference>
<sequence>MTESSPRVRDLVQRAASDPGFAEQLLSNPESVAAEYNLGADHIDQIKELAGAGLLKPAVQAHTAPIEQQPGGGGYY</sequence>
<protein>
    <submittedName>
        <fullName evidence="1">Uncharacterized protein</fullName>
    </submittedName>
</protein>
<dbReference type="GO" id="GO:0003824">
    <property type="term" value="F:catalytic activity"/>
    <property type="evidence" value="ECO:0007669"/>
    <property type="project" value="InterPro"/>
</dbReference>
<accession>A0A7W9IM61</accession>
<gene>
    <name evidence="1" type="ORF">F4562_006359</name>
</gene>
<dbReference type="RefSeq" id="WP_184540361.1">
    <property type="nucleotide sequence ID" value="NZ_JACHMP010000001.1"/>
</dbReference>